<dbReference type="AlphaFoldDB" id="A0A5F8HF18"/>
<dbReference type="Bgee" id="ENSMODG00000039118">
    <property type="expression patterns" value="Expressed in skeleton of lower jaw and 9 other cell types or tissues"/>
</dbReference>
<reference evidence="3 4" key="1">
    <citation type="journal article" date="2007" name="Nature">
        <title>Genome of the marsupial Monodelphis domestica reveals innovation in non-coding sequences.</title>
        <authorList>
            <person name="Mikkelsen T.S."/>
            <person name="Wakefield M.J."/>
            <person name="Aken B."/>
            <person name="Amemiya C.T."/>
            <person name="Chang J.L."/>
            <person name="Duke S."/>
            <person name="Garber M."/>
            <person name="Gentles A.J."/>
            <person name="Goodstadt L."/>
            <person name="Heger A."/>
            <person name="Jurka J."/>
            <person name="Kamal M."/>
            <person name="Mauceli E."/>
            <person name="Searle S.M."/>
            <person name="Sharpe T."/>
            <person name="Baker M.L."/>
            <person name="Batzer M.A."/>
            <person name="Benos P.V."/>
            <person name="Belov K."/>
            <person name="Clamp M."/>
            <person name="Cook A."/>
            <person name="Cuff J."/>
            <person name="Das R."/>
            <person name="Davidow L."/>
            <person name="Deakin J.E."/>
            <person name="Fazzari M.J."/>
            <person name="Glass J.L."/>
            <person name="Grabherr M."/>
            <person name="Greally J.M."/>
            <person name="Gu W."/>
            <person name="Hore T.A."/>
            <person name="Huttley G.A."/>
            <person name="Kleber M."/>
            <person name="Jirtle R.L."/>
            <person name="Koina E."/>
            <person name="Lee J.T."/>
            <person name="Mahony S."/>
            <person name="Marra M.A."/>
            <person name="Miller R.D."/>
            <person name="Nicholls R.D."/>
            <person name="Oda M."/>
            <person name="Papenfuss A.T."/>
            <person name="Parra Z.E."/>
            <person name="Pollock D.D."/>
            <person name="Ray D.A."/>
            <person name="Schein J.E."/>
            <person name="Speed T.P."/>
            <person name="Thompson K."/>
            <person name="VandeBerg J.L."/>
            <person name="Wade C.M."/>
            <person name="Walker J.A."/>
            <person name="Waters P.D."/>
            <person name="Webber C."/>
            <person name="Weidman J.R."/>
            <person name="Xie X."/>
            <person name="Zody M.C."/>
            <person name="Baldwin J."/>
            <person name="Abdouelleil A."/>
            <person name="Abdulkadir J."/>
            <person name="Abebe A."/>
            <person name="Abera B."/>
            <person name="Abreu J."/>
            <person name="Acer S.C."/>
            <person name="Aftuck L."/>
            <person name="Alexander A."/>
            <person name="An P."/>
            <person name="Anderson E."/>
            <person name="Anderson S."/>
            <person name="Arachi H."/>
            <person name="Azer M."/>
            <person name="Bachantsang P."/>
            <person name="Barry A."/>
            <person name="Bayul T."/>
            <person name="Berlin A."/>
            <person name="Bessette D."/>
            <person name="Bloom T."/>
            <person name="Bloom T."/>
            <person name="Boguslavskiy L."/>
            <person name="Bonnet C."/>
            <person name="Boukhgalter B."/>
            <person name="Bourzgui I."/>
            <person name="Brown A."/>
            <person name="Cahill P."/>
            <person name="Channer S."/>
            <person name="Cheshatsang Y."/>
            <person name="Chuda L."/>
            <person name="Citroen M."/>
            <person name="Collymore A."/>
            <person name="Cooke P."/>
            <person name="Costello M."/>
            <person name="D'Aco K."/>
            <person name="Daza R."/>
            <person name="De Haan G."/>
            <person name="DeGray S."/>
            <person name="DeMaso C."/>
            <person name="Dhargay N."/>
            <person name="Dooley K."/>
            <person name="Dooley E."/>
            <person name="Doricent M."/>
            <person name="Dorje P."/>
            <person name="Dorjee K."/>
            <person name="Dupes A."/>
            <person name="Elong R."/>
            <person name="Falk J."/>
            <person name="Farina A."/>
            <person name="Faro S."/>
            <person name="Ferguson D."/>
            <person name="Fisher S."/>
            <person name="Foley C.D."/>
            <person name="Franke A."/>
            <person name="Friedrich D."/>
            <person name="Gadbois L."/>
            <person name="Gearin G."/>
            <person name="Gearin C.R."/>
            <person name="Giannoukos G."/>
            <person name="Goode T."/>
            <person name="Graham J."/>
            <person name="Grandbois E."/>
            <person name="Grewal S."/>
            <person name="Gyaltsen K."/>
            <person name="Hafez N."/>
            <person name="Hagos B."/>
            <person name="Hall J."/>
            <person name="Henson C."/>
            <person name="Hollinger A."/>
            <person name="Honan T."/>
            <person name="Huard M.D."/>
            <person name="Hughes L."/>
            <person name="Hurhula B."/>
            <person name="Husby M.E."/>
            <person name="Kamat A."/>
            <person name="Kanga B."/>
            <person name="Kashin S."/>
            <person name="Khazanovich D."/>
            <person name="Kisner P."/>
            <person name="Lance K."/>
            <person name="Lara M."/>
            <person name="Lee W."/>
            <person name="Lennon N."/>
            <person name="Letendre F."/>
            <person name="LeVine R."/>
            <person name="Lipovsky A."/>
            <person name="Liu X."/>
            <person name="Liu J."/>
            <person name="Liu S."/>
            <person name="Lokyitsang T."/>
            <person name="Lokyitsang Y."/>
            <person name="Lubonja R."/>
            <person name="Lui A."/>
            <person name="MacDonald P."/>
            <person name="Magnisalis V."/>
            <person name="Maru K."/>
            <person name="Matthews C."/>
            <person name="McCusker W."/>
            <person name="McDonough S."/>
            <person name="Mehta T."/>
            <person name="Meldrim J."/>
            <person name="Meneus L."/>
            <person name="Mihai O."/>
            <person name="Mihalev A."/>
            <person name="Mihova T."/>
            <person name="Mittelman R."/>
            <person name="Mlenga V."/>
            <person name="Montmayeur A."/>
            <person name="Mulrain L."/>
            <person name="Navidi A."/>
            <person name="Naylor J."/>
            <person name="Negash T."/>
            <person name="Nguyen T."/>
            <person name="Nguyen N."/>
            <person name="Nicol R."/>
            <person name="Norbu C."/>
            <person name="Norbu N."/>
            <person name="Novod N."/>
            <person name="O'Neill B."/>
            <person name="Osman S."/>
            <person name="Markiewicz E."/>
            <person name="Oyono O.L."/>
            <person name="Patti C."/>
            <person name="Phunkhang P."/>
            <person name="Pierre F."/>
            <person name="Priest M."/>
            <person name="Raghuraman S."/>
            <person name="Rege F."/>
            <person name="Reyes R."/>
            <person name="Rise C."/>
            <person name="Rogov P."/>
            <person name="Ross K."/>
            <person name="Ryan E."/>
            <person name="Settipalli S."/>
            <person name="Shea T."/>
            <person name="Sherpa N."/>
            <person name="Shi L."/>
            <person name="Shih D."/>
            <person name="Sparrow T."/>
            <person name="Spaulding J."/>
            <person name="Stalker J."/>
            <person name="Stange-Thomann N."/>
            <person name="Stavropoulos S."/>
            <person name="Stone C."/>
            <person name="Strader C."/>
            <person name="Tesfaye S."/>
            <person name="Thomson T."/>
            <person name="Thoulutsang Y."/>
            <person name="Thoulutsang D."/>
            <person name="Topham K."/>
            <person name="Topping I."/>
            <person name="Tsamla T."/>
            <person name="Vassiliev H."/>
            <person name="Vo A."/>
            <person name="Wangchuk T."/>
            <person name="Wangdi T."/>
            <person name="Weiand M."/>
            <person name="Wilkinson J."/>
            <person name="Wilson A."/>
            <person name="Yadav S."/>
            <person name="Young G."/>
            <person name="Yu Q."/>
            <person name="Zembek L."/>
            <person name="Zhong D."/>
            <person name="Zimmer A."/>
            <person name="Zwirko Z."/>
            <person name="Jaffe D.B."/>
            <person name="Alvarez P."/>
            <person name="Brockman W."/>
            <person name="Butler J."/>
            <person name="Chin C."/>
            <person name="Gnerre S."/>
            <person name="MacCallum I."/>
            <person name="Graves J.A."/>
            <person name="Ponting C.P."/>
            <person name="Breen M."/>
            <person name="Samollow P.B."/>
            <person name="Lander E.S."/>
            <person name="Lindblad-Toh K."/>
        </authorList>
    </citation>
    <scope>NUCLEOTIDE SEQUENCE [LARGE SCALE GENOMIC DNA]</scope>
</reference>
<dbReference type="InParanoid" id="A0A5F8HF18"/>
<dbReference type="SUPFAM" id="SSF56672">
    <property type="entry name" value="DNA/RNA polymerases"/>
    <property type="match status" value="1"/>
</dbReference>
<dbReference type="InterPro" id="IPR000477">
    <property type="entry name" value="RT_dom"/>
</dbReference>
<dbReference type="Proteomes" id="UP000002280">
    <property type="component" value="Chromosome 1"/>
</dbReference>
<sequence>MQIKKLENKQIKNPKKKTKLEILKIKGEINKIESDRTIELINKTRSWYFEKTDKIDKVLVNLIKKRKEERQINSIKDEKGDSTSNEEEIKATIKNYFAQLYGNKYTNLGDMDEYLQKYKLPRLTEEEIVFLNNPISEKEIQQAIKELPKKKSPGPDGFASEFYQTFKEQLTPILYKLFDIISKEGVLPNSFYDTNMVLIPKPGRPKTEKENYRPISLMNIDAKILNRILAKRLQQVIRRVIHHDQVGFIPGMQGWFNIRKTIHIIDHINKQTNKNHMIISIDAEKAFDKIQHPFLLKTLESIGIEGSFLKIINSIYLKPSTNIICNGDKLNPFPLRSRVKQGCPLSPLLFDIVLETLAVAIREEKEIEGIKIGKEETKLLLFADDMMKNTKEGGLAVPDLRLYYKAAVIKTIWYWLRDRKEDQWNRLGVSDLSKTVYDKPKDPSFWDKNPLFHKNCWENWRTVWERLGLDQHLTPYTKINSKWVNDLNIKKETIRKLGEHRVVYMSDLWEGKDFKTKQELERVTKCKINNLDYIKLKSFCTNKTNVTKIRRVATNWETIFIKTSDKGLITQIYKELNQLYKKSSHSPIDKWARDMDRQFSAKEIKTINKHMKKCSTSLIIREMQIKTTLRYHLTPSRLANMTAMESNECWRGCGRQSGDINALLVEL</sequence>
<accession>A0A5F8HF18</accession>
<dbReference type="CDD" id="cd01650">
    <property type="entry name" value="RT_nLTR_like"/>
    <property type="match status" value="1"/>
</dbReference>
<dbReference type="PROSITE" id="PS50878">
    <property type="entry name" value="RT_POL"/>
    <property type="match status" value="1"/>
</dbReference>
<dbReference type="Pfam" id="PF00078">
    <property type="entry name" value="RVT_1"/>
    <property type="match status" value="1"/>
</dbReference>
<feature type="domain" description="Reverse transcriptase" evidence="2">
    <location>
        <begin position="180"/>
        <end position="451"/>
    </location>
</feature>
<dbReference type="GO" id="GO:0003964">
    <property type="term" value="F:RNA-directed DNA polymerase activity"/>
    <property type="evidence" value="ECO:0007669"/>
    <property type="project" value="UniProtKB-EC"/>
</dbReference>
<dbReference type="PANTHER" id="PTHR19446">
    <property type="entry name" value="REVERSE TRANSCRIPTASES"/>
    <property type="match status" value="1"/>
</dbReference>
<evidence type="ECO:0000313" key="3">
    <source>
        <dbReference type="Ensembl" id="ENSMODP00000058428.1"/>
    </source>
</evidence>
<reference evidence="3" key="3">
    <citation type="submission" date="2025-09" db="UniProtKB">
        <authorList>
            <consortium name="Ensembl"/>
        </authorList>
    </citation>
    <scope>IDENTIFICATION</scope>
</reference>
<organism evidence="3 4">
    <name type="scientific">Monodelphis domestica</name>
    <name type="common">Gray short-tailed opossum</name>
    <dbReference type="NCBI Taxonomy" id="13616"/>
    <lineage>
        <taxon>Eukaryota</taxon>
        <taxon>Metazoa</taxon>
        <taxon>Chordata</taxon>
        <taxon>Craniata</taxon>
        <taxon>Vertebrata</taxon>
        <taxon>Euteleostomi</taxon>
        <taxon>Mammalia</taxon>
        <taxon>Metatheria</taxon>
        <taxon>Didelphimorphia</taxon>
        <taxon>Didelphidae</taxon>
        <taxon>Monodelphis</taxon>
    </lineage>
</organism>
<dbReference type="GeneTree" id="ENSGT00940000153064"/>
<proteinExistence type="predicted"/>
<keyword evidence="4" id="KW-1185">Reference proteome</keyword>
<reference evidence="3" key="2">
    <citation type="submission" date="2025-08" db="UniProtKB">
        <authorList>
            <consortium name="Ensembl"/>
        </authorList>
    </citation>
    <scope>IDENTIFICATION</scope>
</reference>
<evidence type="ECO:0000256" key="1">
    <source>
        <dbReference type="ARBA" id="ARBA00012493"/>
    </source>
</evidence>
<name>A0A5F8HF18_MONDO</name>
<dbReference type="InterPro" id="IPR043502">
    <property type="entry name" value="DNA/RNA_pol_sf"/>
</dbReference>
<dbReference type="EC" id="2.7.7.49" evidence="1"/>
<dbReference type="Ensembl" id="ENSMODT00000058488.1">
    <property type="protein sequence ID" value="ENSMODP00000058428.1"/>
    <property type="gene ID" value="ENSMODG00000039118.1"/>
</dbReference>
<evidence type="ECO:0000313" key="4">
    <source>
        <dbReference type="Proteomes" id="UP000002280"/>
    </source>
</evidence>
<protein>
    <recommendedName>
        <fullName evidence="1">RNA-directed DNA polymerase</fullName>
        <ecNumber evidence="1">2.7.7.49</ecNumber>
    </recommendedName>
</protein>
<evidence type="ECO:0000259" key="2">
    <source>
        <dbReference type="PROSITE" id="PS50878"/>
    </source>
</evidence>